<reference evidence="2 3" key="1">
    <citation type="submission" date="2020-10" db="EMBL/GenBank/DDBJ databases">
        <title>Identification of Nocardia species via Next-generation sequencing and recognition of intraspecies genetic diversity.</title>
        <authorList>
            <person name="Li P."/>
            <person name="Li P."/>
            <person name="Lu B."/>
        </authorList>
    </citation>
    <scope>NUCLEOTIDE SEQUENCE [LARGE SCALE GENOMIC DNA]</scope>
    <source>
        <strain evidence="2 3">N-11</strain>
    </source>
</reference>
<evidence type="ECO:0000313" key="2">
    <source>
        <dbReference type="EMBL" id="MBF6226411.1"/>
    </source>
</evidence>
<organism evidence="2 3">
    <name type="scientific">Nocardia abscessus</name>
    <dbReference type="NCBI Taxonomy" id="120957"/>
    <lineage>
        <taxon>Bacteria</taxon>
        <taxon>Bacillati</taxon>
        <taxon>Actinomycetota</taxon>
        <taxon>Actinomycetes</taxon>
        <taxon>Mycobacteriales</taxon>
        <taxon>Nocardiaceae</taxon>
        <taxon>Nocardia</taxon>
    </lineage>
</organism>
<gene>
    <name evidence="2" type="ORF">IU470_15025</name>
</gene>
<dbReference type="EMBL" id="JADLRE010000010">
    <property type="protein sequence ID" value="MBF6226411.1"/>
    <property type="molecule type" value="Genomic_DNA"/>
</dbReference>
<evidence type="ECO:0000313" key="3">
    <source>
        <dbReference type="Proteomes" id="UP000807309"/>
    </source>
</evidence>
<dbReference type="Proteomes" id="UP000807309">
    <property type="component" value="Unassembled WGS sequence"/>
</dbReference>
<accession>A0ABS0C7Q3</accession>
<name>A0ABS0C7Q3_9NOCA</name>
<protein>
    <submittedName>
        <fullName evidence="2">Uncharacterized protein</fullName>
    </submittedName>
</protein>
<dbReference type="RefSeq" id="WP_195033530.1">
    <property type="nucleotide sequence ID" value="NZ_JADLRE010000010.1"/>
</dbReference>
<keyword evidence="1" id="KW-1133">Transmembrane helix</keyword>
<sequence length="89" mass="9577">MITGFAPEAFRAEEMALYFFSVGTEKSMSGNFARFYDPGHGFAYSGITGTVVVHAGLIVAAIAPRISELVAGVHRRAAWVQNTQHSSTI</sequence>
<keyword evidence="1" id="KW-0812">Transmembrane</keyword>
<keyword evidence="3" id="KW-1185">Reference proteome</keyword>
<proteinExistence type="predicted"/>
<keyword evidence="1" id="KW-0472">Membrane</keyword>
<feature type="transmembrane region" description="Helical" evidence="1">
    <location>
        <begin position="42"/>
        <end position="66"/>
    </location>
</feature>
<dbReference type="Gene3D" id="1.20.1250.20">
    <property type="entry name" value="MFS general substrate transporter like domains"/>
    <property type="match status" value="1"/>
</dbReference>
<evidence type="ECO:0000256" key="1">
    <source>
        <dbReference type="SAM" id="Phobius"/>
    </source>
</evidence>
<dbReference type="InterPro" id="IPR036259">
    <property type="entry name" value="MFS_trans_sf"/>
</dbReference>
<comment type="caution">
    <text evidence="2">The sequence shown here is derived from an EMBL/GenBank/DDBJ whole genome shotgun (WGS) entry which is preliminary data.</text>
</comment>